<dbReference type="InterPro" id="IPR018108">
    <property type="entry name" value="MCP_transmembrane"/>
</dbReference>
<dbReference type="GO" id="GO:0016020">
    <property type="term" value="C:membrane"/>
    <property type="evidence" value="ECO:0007669"/>
    <property type="project" value="UniProtKB-SubCell"/>
</dbReference>
<evidence type="ECO:0000256" key="3">
    <source>
        <dbReference type="ARBA" id="ARBA00022448"/>
    </source>
</evidence>
<reference evidence="10 11" key="1">
    <citation type="journal article" date="2011" name="J. Biotechnol.">
        <title>High-quality genome sequence of Pichia pastoris CBS7435.</title>
        <authorList>
            <person name="Kuberl A."/>
            <person name="Schneider J."/>
            <person name="Thallinger G.G."/>
            <person name="Anderl I."/>
            <person name="Wibberg D."/>
            <person name="Hajek T."/>
            <person name="Jaenicke S."/>
            <person name="Brinkrolf K."/>
            <person name="Goesmann A."/>
            <person name="Szczepanowski R."/>
            <person name="Puhler A."/>
            <person name="Schwab H."/>
            <person name="Glieder A."/>
            <person name="Pichler H."/>
        </authorList>
    </citation>
    <scope>NUCLEOTIDE SEQUENCE [LARGE SCALE GENOMIC DNA]</scope>
    <source>
        <strain evidence="11">ATCC 76273 / CBS 7435 / CECT 11047 / NRRL Y-11430 / Wegner 21-1</strain>
    </source>
</reference>
<gene>
    <name evidence="10" type="primary">FLX1</name>
    <name evidence="10" type="ordered locus">PP7435_Chr3-2194</name>
</gene>
<evidence type="ECO:0000256" key="1">
    <source>
        <dbReference type="ARBA" id="ARBA00004141"/>
    </source>
</evidence>
<sequence length="305" mass="34102">MFDQPIFGIKSVEIISGLNAGLCSTLVNHPLDLIKLRLQLNSHQTSLSGGISSVVKDIVHLSTKNGKLDPKVLVKEFYRGITPNLVGNMASWALYFMCYNEYKTFFRNPTSSTYLMSGFLAGWSTSILTNPVWVLKTRMVATHHSTPEGYNSLWEGASQILKKEGISGFWKGLTPALLNVSQGALQFTLYDTLKDSLYPENQKVLSTYQYIYVSGISKIIATVAFYPLQVLRSRMQGFELLKNRQSMSHLVIEIITKEGVPGLYKGLVPNMMRVLPATCITLTVYENTKNLLNGTSNRKNNIDNN</sequence>
<dbReference type="PANTHER" id="PTHR45683">
    <property type="entry name" value="MITOCHONDRIAL NICOTINAMIDE ADENINE DINUCLEOTIDE TRANSPORTER 1-RELATED-RELATED"/>
    <property type="match status" value="1"/>
</dbReference>
<dbReference type="Proteomes" id="UP000006853">
    <property type="component" value="Chromosome 3"/>
</dbReference>
<keyword evidence="5" id="KW-0677">Repeat</keyword>
<dbReference type="EMBL" id="FR839630">
    <property type="protein sequence ID" value="SCV12247.1"/>
    <property type="molecule type" value="Genomic_DNA"/>
</dbReference>
<evidence type="ECO:0000256" key="8">
    <source>
        <dbReference type="PROSITE-ProRule" id="PRU00282"/>
    </source>
</evidence>
<evidence type="ECO:0000256" key="5">
    <source>
        <dbReference type="ARBA" id="ARBA00022737"/>
    </source>
</evidence>
<dbReference type="GO" id="GO:0006862">
    <property type="term" value="P:nucleotide transport"/>
    <property type="evidence" value="ECO:0007669"/>
    <property type="project" value="InterPro"/>
</dbReference>
<dbReference type="InterPro" id="IPR023395">
    <property type="entry name" value="MCP_dom_sf"/>
</dbReference>
<evidence type="ECO:0000313" key="11">
    <source>
        <dbReference type="Proteomes" id="UP000006853"/>
    </source>
</evidence>
<organism evidence="10 11">
    <name type="scientific">Komagataella phaffii (strain ATCC 76273 / CBS 7435 / CECT 11047 / NRRL Y-11430 / Wegner 21-1)</name>
    <name type="common">Yeast</name>
    <name type="synonym">Pichia pastoris</name>
    <dbReference type="NCBI Taxonomy" id="981350"/>
    <lineage>
        <taxon>Eukaryota</taxon>
        <taxon>Fungi</taxon>
        <taxon>Dikarya</taxon>
        <taxon>Ascomycota</taxon>
        <taxon>Saccharomycotina</taxon>
        <taxon>Pichiomycetes</taxon>
        <taxon>Pichiales</taxon>
        <taxon>Pichiaceae</taxon>
        <taxon>Komagataella</taxon>
    </lineage>
</organism>
<evidence type="ECO:0000256" key="2">
    <source>
        <dbReference type="ARBA" id="ARBA00006375"/>
    </source>
</evidence>
<dbReference type="SUPFAM" id="SSF103506">
    <property type="entry name" value="Mitochondrial carrier"/>
    <property type="match status" value="1"/>
</dbReference>
<dbReference type="Pfam" id="PF00153">
    <property type="entry name" value="Mito_carr"/>
    <property type="match status" value="3"/>
</dbReference>
<evidence type="ECO:0000313" key="10">
    <source>
        <dbReference type="EMBL" id="SCV12247.1"/>
    </source>
</evidence>
<evidence type="ECO:0000256" key="4">
    <source>
        <dbReference type="ARBA" id="ARBA00022692"/>
    </source>
</evidence>
<dbReference type="GO" id="GO:0055085">
    <property type="term" value="P:transmembrane transport"/>
    <property type="evidence" value="ECO:0007669"/>
    <property type="project" value="InterPro"/>
</dbReference>
<keyword evidence="3 9" id="KW-0813">Transport</keyword>
<proteinExistence type="inferred from homology"/>
<dbReference type="PROSITE" id="PS50920">
    <property type="entry name" value="SOLCAR"/>
    <property type="match status" value="3"/>
</dbReference>
<comment type="subcellular location">
    <subcellularLocation>
        <location evidence="1">Membrane</location>
        <topology evidence="1">Multi-pass membrane protein</topology>
    </subcellularLocation>
</comment>
<protein>
    <submittedName>
        <fullName evidence="10">Flavin adenine dinucleotide transporter required protein</fullName>
    </submittedName>
</protein>
<keyword evidence="7 8" id="KW-0472">Membrane</keyword>
<reference evidence="10 11" key="2">
    <citation type="journal article" date="2016" name="FEMS Yeast Res.">
        <title>Curation of the genome annotation of Pichia pastoris (Komagataella phaffii) CBS7435 from gene level to protein function.</title>
        <authorList>
            <person name="Valli M."/>
            <person name="Tatto N.E."/>
            <person name="Peymann A."/>
            <person name="Gruber C."/>
            <person name="Landes N."/>
            <person name="Ekker H."/>
            <person name="Thallinger G.G."/>
            <person name="Mattanovich D."/>
            <person name="Gasser B."/>
            <person name="Graf A.B."/>
        </authorList>
    </citation>
    <scope>GENOME REANNOTATION</scope>
    <source>
        <strain evidence="10 11">ATCC 76273 / CBS 7435 / CECT 11047 / NRRL Y-11430 / Wegner 21-1</strain>
    </source>
</reference>
<evidence type="ECO:0000256" key="6">
    <source>
        <dbReference type="ARBA" id="ARBA00022989"/>
    </source>
</evidence>
<dbReference type="AlphaFoldDB" id="A0A1G4KQF4"/>
<dbReference type="InterPro" id="IPR044712">
    <property type="entry name" value="SLC25A32-like"/>
</dbReference>
<comment type="similarity">
    <text evidence="2 9">Belongs to the mitochondrial carrier (TC 2.A.29) family.</text>
</comment>
<evidence type="ECO:0000256" key="9">
    <source>
        <dbReference type="RuleBase" id="RU000488"/>
    </source>
</evidence>
<accession>A0A1G4KQF4</accession>
<keyword evidence="11" id="KW-1185">Reference proteome</keyword>
<feature type="repeat" description="Solcar" evidence="8">
    <location>
        <begin position="209"/>
        <end position="291"/>
    </location>
</feature>
<feature type="repeat" description="Solcar" evidence="8">
    <location>
        <begin position="8"/>
        <end position="105"/>
    </location>
</feature>
<keyword evidence="6" id="KW-1133">Transmembrane helix</keyword>
<feature type="repeat" description="Solcar" evidence="8">
    <location>
        <begin position="109"/>
        <end position="196"/>
    </location>
</feature>
<name>A0A1G4KQF4_KOMPC</name>
<dbReference type="Gene3D" id="1.50.40.10">
    <property type="entry name" value="Mitochondrial carrier domain"/>
    <property type="match status" value="1"/>
</dbReference>
<keyword evidence="4 8" id="KW-0812">Transmembrane</keyword>
<evidence type="ECO:0000256" key="7">
    <source>
        <dbReference type="ARBA" id="ARBA00023136"/>
    </source>
</evidence>